<dbReference type="GeneTree" id="ENSGT00950000183061"/>
<feature type="compositionally biased region" description="Basic and acidic residues" evidence="1">
    <location>
        <begin position="53"/>
        <end position="66"/>
    </location>
</feature>
<reference evidence="3" key="2">
    <citation type="submission" date="2025-09" db="UniProtKB">
        <authorList>
            <consortium name="Ensembl"/>
        </authorList>
    </citation>
    <scope>IDENTIFICATION</scope>
</reference>
<feature type="compositionally biased region" description="Basic and acidic residues" evidence="1">
    <location>
        <begin position="1"/>
        <end position="16"/>
    </location>
</feature>
<evidence type="ECO:0000259" key="2">
    <source>
        <dbReference type="Pfam" id="PF07647"/>
    </source>
</evidence>
<organism evidence="3 4">
    <name type="scientific">Kryptolebias marmoratus</name>
    <name type="common">Mangrove killifish</name>
    <name type="synonym">Rivulus marmoratus</name>
    <dbReference type="NCBI Taxonomy" id="37003"/>
    <lineage>
        <taxon>Eukaryota</taxon>
        <taxon>Metazoa</taxon>
        <taxon>Chordata</taxon>
        <taxon>Craniata</taxon>
        <taxon>Vertebrata</taxon>
        <taxon>Euteleostomi</taxon>
        <taxon>Actinopterygii</taxon>
        <taxon>Neopterygii</taxon>
        <taxon>Teleostei</taxon>
        <taxon>Neoteleostei</taxon>
        <taxon>Acanthomorphata</taxon>
        <taxon>Ovalentaria</taxon>
        <taxon>Atherinomorphae</taxon>
        <taxon>Cyprinodontiformes</taxon>
        <taxon>Rivulidae</taxon>
        <taxon>Kryptolebias</taxon>
    </lineage>
</organism>
<dbReference type="GO" id="GO:0005096">
    <property type="term" value="F:GTPase activator activity"/>
    <property type="evidence" value="ECO:0007669"/>
    <property type="project" value="TreeGrafter"/>
</dbReference>
<dbReference type="GO" id="GO:0035023">
    <property type="term" value="P:regulation of Rho protein signal transduction"/>
    <property type="evidence" value="ECO:0007669"/>
    <property type="project" value="TreeGrafter"/>
</dbReference>
<evidence type="ECO:0000313" key="4">
    <source>
        <dbReference type="Proteomes" id="UP000264800"/>
    </source>
</evidence>
<dbReference type="CDD" id="cd09592">
    <property type="entry name" value="SAM_DLC2"/>
    <property type="match status" value="1"/>
</dbReference>
<evidence type="ECO:0000256" key="1">
    <source>
        <dbReference type="SAM" id="MobiDB-lite"/>
    </source>
</evidence>
<dbReference type="PANTHER" id="PTHR12659">
    <property type="entry name" value="RHO-TYPE GTPASE ACTIVATING PROTEIN"/>
    <property type="match status" value="1"/>
</dbReference>
<protein>
    <submittedName>
        <fullName evidence="3">StAR related lipid transfer domain containing 13a</fullName>
    </submittedName>
</protein>
<feature type="region of interest" description="Disordered" evidence="1">
    <location>
        <begin position="1"/>
        <end position="91"/>
    </location>
</feature>
<accession>A0A3Q3F1N1</accession>
<sequence length="232" mass="26176">MTLLMKKLDHLNDRNQEVQTAESRHSHAAGTDQEQRSAAGALAASRMVSRASQDLHRCPEKAEALPRRRPRPLTRSKPLTRSSLSSPAHLQAQRARVAARMTSGSAEIEAKEACDWLRAAGFPQYAQLYEDSQFPIDISSVKRDHDFLDRDLVEPLCRRLNTLNKCASMKLDVSHPKKKDTSNAALGEEQKKEHCHSLRCWSIRETQKDFLQTQHPSTFQTQQDSQTEAGPP</sequence>
<dbReference type="Proteomes" id="UP000264800">
    <property type="component" value="Unplaced"/>
</dbReference>
<feature type="domain" description="SAM" evidence="2">
    <location>
        <begin position="111"/>
        <end position="170"/>
    </location>
</feature>
<dbReference type="InterPro" id="IPR001660">
    <property type="entry name" value="SAM"/>
</dbReference>
<dbReference type="SUPFAM" id="SSF47769">
    <property type="entry name" value="SAM/Pointed domain"/>
    <property type="match status" value="1"/>
</dbReference>
<dbReference type="GO" id="GO:0030036">
    <property type="term" value="P:actin cytoskeleton organization"/>
    <property type="evidence" value="ECO:0007669"/>
    <property type="project" value="TreeGrafter"/>
</dbReference>
<reference evidence="3" key="1">
    <citation type="submission" date="2025-08" db="UniProtKB">
        <authorList>
            <consortium name="Ensembl"/>
        </authorList>
    </citation>
    <scope>IDENTIFICATION</scope>
</reference>
<name>A0A3Q3F1N1_KRYMA</name>
<dbReference type="PANTHER" id="PTHR12659:SF8">
    <property type="entry name" value="STAR-RELATED LIPID TRANSFER PROTEIN 13 ISOFORM X1"/>
    <property type="match status" value="1"/>
</dbReference>
<proteinExistence type="predicted"/>
<dbReference type="AlphaFoldDB" id="A0A3Q3F1N1"/>
<dbReference type="Pfam" id="PF07647">
    <property type="entry name" value="SAM_2"/>
    <property type="match status" value="1"/>
</dbReference>
<keyword evidence="4" id="KW-1185">Reference proteome</keyword>
<dbReference type="FunFam" id="1.10.287.2070:FF:000001">
    <property type="entry name" value="StAR-related lipid transfer domain-containing 13"/>
    <property type="match status" value="1"/>
</dbReference>
<dbReference type="InterPro" id="IPR013761">
    <property type="entry name" value="SAM/pointed_sf"/>
</dbReference>
<evidence type="ECO:0000313" key="3">
    <source>
        <dbReference type="Ensembl" id="ENSKMAP00000007582.1"/>
    </source>
</evidence>
<feature type="region of interest" description="Disordered" evidence="1">
    <location>
        <begin position="212"/>
        <end position="232"/>
    </location>
</feature>
<dbReference type="Ensembl" id="ENSKMAT00000007702.1">
    <property type="protein sequence ID" value="ENSKMAP00000007582.1"/>
    <property type="gene ID" value="ENSKMAG00000005671.1"/>
</dbReference>
<dbReference type="Gene3D" id="1.10.287.2070">
    <property type="match status" value="1"/>
</dbReference>